<reference evidence="2" key="1">
    <citation type="journal article" date="2018" name="DNA Res.">
        <title>Multiple hybrid de novo genome assembly of finger millet, an orphan allotetraploid crop.</title>
        <authorList>
            <person name="Hatakeyama M."/>
            <person name="Aluri S."/>
            <person name="Balachadran M.T."/>
            <person name="Sivarajan S.R."/>
            <person name="Patrignani A."/>
            <person name="Gruter S."/>
            <person name="Poveda L."/>
            <person name="Shimizu-Inatsugi R."/>
            <person name="Baeten J."/>
            <person name="Francoijs K.J."/>
            <person name="Nataraja K.N."/>
            <person name="Reddy Y.A.N."/>
            <person name="Phadnis S."/>
            <person name="Ravikumar R.L."/>
            <person name="Schlapbach R."/>
            <person name="Sreeman S.M."/>
            <person name="Shimizu K.K."/>
        </authorList>
    </citation>
    <scope>NUCLEOTIDE SEQUENCE</scope>
</reference>
<feature type="domain" description="Transposase-associated" evidence="1">
    <location>
        <begin position="10"/>
        <end position="75"/>
    </location>
</feature>
<protein>
    <recommendedName>
        <fullName evidence="1">Transposase-associated domain-containing protein</fullName>
    </recommendedName>
</protein>
<evidence type="ECO:0000313" key="2">
    <source>
        <dbReference type="EMBL" id="GJN06859.1"/>
    </source>
</evidence>
<reference evidence="2" key="2">
    <citation type="submission" date="2021-12" db="EMBL/GenBank/DDBJ databases">
        <title>Resequencing data analysis of finger millet.</title>
        <authorList>
            <person name="Hatakeyama M."/>
            <person name="Aluri S."/>
            <person name="Balachadran M.T."/>
            <person name="Sivarajan S.R."/>
            <person name="Poveda L."/>
            <person name="Shimizu-Inatsugi R."/>
            <person name="Schlapbach R."/>
            <person name="Sreeman S.M."/>
            <person name="Shimizu K.K."/>
        </authorList>
    </citation>
    <scope>NUCLEOTIDE SEQUENCE</scope>
</reference>
<name>A0AAV5D988_ELECO</name>
<dbReference type="Proteomes" id="UP001054889">
    <property type="component" value="Unassembled WGS sequence"/>
</dbReference>
<evidence type="ECO:0000259" key="1">
    <source>
        <dbReference type="Pfam" id="PF13963"/>
    </source>
</evidence>
<dbReference type="EMBL" id="BQKI01000013">
    <property type="protein sequence ID" value="GJN06859.1"/>
    <property type="molecule type" value="Genomic_DNA"/>
</dbReference>
<evidence type="ECO:0000313" key="3">
    <source>
        <dbReference type="Proteomes" id="UP001054889"/>
    </source>
</evidence>
<comment type="caution">
    <text evidence="2">The sequence shown here is derived from an EMBL/GenBank/DDBJ whole genome shotgun (WGS) entry which is preliminary data.</text>
</comment>
<keyword evidence="3" id="KW-1185">Reference proteome</keyword>
<organism evidence="2 3">
    <name type="scientific">Eleusine coracana subsp. coracana</name>
    <dbReference type="NCBI Taxonomy" id="191504"/>
    <lineage>
        <taxon>Eukaryota</taxon>
        <taxon>Viridiplantae</taxon>
        <taxon>Streptophyta</taxon>
        <taxon>Embryophyta</taxon>
        <taxon>Tracheophyta</taxon>
        <taxon>Spermatophyta</taxon>
        <taxon>Magnoliopsida</taxon>
        <taxon>Liliopsida</taxon>
        <taxon>Poales</taxon>
        <taxon>Poaceae</taxon>
        <taxon>PACMAD clade</taxon>
        <taxon>Chloridoideae</taxon>
        <taxon>Cynodonteae</taxon>
        <taxon>Eleusininae</taxon>
        <taxon>Eleusine</taxon>
    </lineage>
</organism>
<accession>A0AAV5D988</accession>
<proteinExistence type="predicted"/>
<sequence length="163" mass="18785">MSFNQKNECRENKAYKQGVNSFLAFAFRSLAIGNKILCPCRKCVNSFWREASKVREHLICDGFLKGYRRWTLHGEAISSCVNLGDNDPDFIQENSEDDDISEFLRDLACGLDDRGDMEYDGSFEEHNKGVEAIQMLVAQNSKELYPGCKNYSKLRFYFTSNLF</sequence>
<dbReference type="AlphaFoldDB" id="A0AAV5D988"/>
<gene>
    <name evidence="2" type="primary">ga24628</name>
    <name evidence="2" type="ORF">PR202_ga24628</name>
</gene>
<dbReference type="Pfam" id="PF13963">
    <property type="entry name" value="Transpos_assoc"/>
    <property type="match status" value="1"/>
</dbReference>
<dbReference type="InterPro" id="IPR029480">
    <property type="entry name" value="Transpos_assoc"/>
</dbReference>